<dbReference type="PANTHER" id="PTHR16684">
    <property type="entry name" value="CENTROMERE PROTEIN C"/>
    <property type="match status" value="1"/>
</dbReference>
<evidence type="ECO:0000256" key="3">
    <source>
        <dbReference type="ARBA" id="ARBA00023125"/>
    </source>
</evidence>
<evidence type="ECO:0000313" key="8">
    <source>
        <dbReference type="EMBL" id="KAI3404988.2"/>
    </source>
</evidence>
<organism evidence="8 9">
    <name type="scientific">Candida oxycetoniae</name>
    <dbReference type="NCBI Taxonomy" id="497107"/>
    <lineage>
        <taxon>Eukaryota</taxon>
        <taxon>Fungi</taxon>
        <taxon>Dikarya</taxon>
        <taxon>Ascomycota</taxon>
        <taxon>Saccharomycotina</taxon>
        <taxon>Pichiomycetes</taxon>
        <taxon>Debaryomycetaceae</taxon>
        <taxon>Candida/Lodderomyces clade</taxon>
        <taxon>Candida</taxon>
    </lineage>
</organism>
<dbReference type="GO" id="GO:0000776">
    <property type="term" value="C:kinetochore"/>
    <property type="evidence" value="ECO:0007669"/>
    <property type="project" value="InterPro"/>
</dbReference>
<feature type="compositionally biased region" description="Low complexity" evidence="5">
    <location>
        <begin position="260"/>
        <end position="273"/>
    </location>
</feature>
<dbReference type="InterPro" id="IPR028386">
    <property type="entry name" value="CENP-C/Mif2/cnp3"/>
</dbReference>
<dbReference type="Pfam" id="PF11699">
    <property type="entry name" value="CENP-C_C"/>
    <property type="match status" value="1"/>
</dbReference>
<keyword evidence="4" id="KW-0539">Nucleus</keyword>
<dbReference type="InterPro" id="IPR014710">
    <property type="entry name" value="RmlC-like_jellyroll"/>
</dbReference>
<dbReference type="PANTHER" id="PTHR16684:SF11">
    <property type="entry name" value="CENTROMERE PROTEIN C"/>
    <property type="match status" value="1"/>
</dbReference>
<feature type="compositionally biased region" description="Low complexity" evidence="5">
    <location>
        <begin position="118"/>
        <end position="128"/>
    </location>
</feature>
<comment type="caution">
    <text evidence="8">The sequence shown here is derived from an EMBL/GenBank/DDBJ whole genome shotgun (WGS) entry which is preliminary data.</text>
</comment>
<feature type="compositionally biased region" description="Basic and acidic residues" evidence="5">
    <location>
        <begin position="275"/>
        <end position="285"/>
    </location>
</feature>
<protein>
    <submittedName>
        <fullName evidence="8">MIF2</fullName>
    </submittedName>
</protein>
<dbReference type="InterPro" id="IPR011051">
    <property type="entry name" value="RmlC_Cupin_sf"/>
</dbReference>
<dbReference type="SUPFAM" id="SSF51182">
    <property type="entry name" value="RmlC-like cupins"/>
    <property type="match status" value="1"/>
</dbReference>
<dbReference type="Proteomes" id="UP001202479">
    <property type="component" value="Unassembled WGS sequence"/>
</dbReference>
<feature type="region of interest" description="Disordered" evidence="5">
    <location>
        <begin position="260"/>
        <end position="398"/>
    </location>
</feature>
<comment type="subcellular location">
    <subcellularLocation>
        <location evidence="1">Nucleus</location>
    </subcellularLocation>
</comment>
<feature type="compositionally biased region" description="Polar residues" evidence="5">
    <location>
        <begin position="182"/>
        <end position="193"/>
    </location>
</feature>
<accession>A0AAI9SXM7</accession>
<keyword evidence="3" id="KW-0238">DNA-binding</keyword>
<evidence type="ECO:0000259" key="6">
    <source>
        <dbReference type="Pfam" id="PF11699"/>
    </source>
</evidence>
<name>A0AAI9SXM7_9ASCO</name>
<feature type="region of interest" description="Disordered" evidence="5">
    <location>
        <begin position="113"/>
        <end position="143"/>
    </location>
</feature>
<feature type="compositionally biased region" description="Acidic residues" evidence="5">
    <location>
        <begin position="312"/>
        <end position="329"/>
    </location>
</feature>
<dbReference type="GO" id="GO:0019237">
    <property type="term" value="F:centromeric DNA binding"/>
    <property type="evidence" value="ECO:0007669"/>
    <property type="project" value="InterPro"/>
</dbReference>
<reference evidence="8" key="1">
    <citation type="journal article" date="2022" name="DNA Res.">
        <title>Genome analysis of five recently described species of the CUG-Ser clade uncovers Candida theae as a new hybrid lineage with pathogenic potential in the Candida parapsilosis species complex.</title>
        <authorList>
            <person name="Mixao V."/>
            <person name="Del Olmo V."/>
            <person name="Hegedusova E."/>
            <person name="Saus E."/>
            <person name="Pryszcz L."/>
            <person name="Cillingova A."/>
            <person name="Nosek J."/>
            <person name="Gabaldon T."/>
        </authorList>
    </citation>
    <scope>NUCLEOTIDE SEQUENCE</scope>
    <source>
        <strain evidence="8">CBS 10844</strain>
    </source>
</reference>
<feature type="region of interest" description="Disordered" evidence="5">
    <location>
        <begin position="181"/>
        <end position="247"/>
    </location>
</feature>
<keyword evidence="9" id="KW-1185">Reference proteome</keyword>
<sequence length="714" mass="80735">MDLLLLGQRSRKKHLSVRKNIKRDEYGLEDVDDFFMETTQDRIILQEEGGLRKDNGESTMGNPDFAESTDIHDFETYQDFGNEPNDFMNIRYPASPIPLPANRDRERGRLSISPQYIDNDNNNNNNNNNDDDDDDDDDNLGVRGHRLRNRASFNYVARKIDFDNEGNRARDNIDPQLAAMSSVKSSTLTNNKPSPLKSPLPEQQKHYNFDHQLSQDDHDFGGGGGDEDFGHFENDAFDDGSYTRDEYIGSQEHGPALLEPSLQESESPEPSLPFEAKRIASPETKKSKRRRASSEELDDTEGSVSMFFDGAAADDDNEEEEEEEEEEEGDTFRNELSSDVSDTRDITFESPESEPHRGRKGKRARNDYSIPSSSYTSEYTESQQLPSPPPSGLRRSKRIKIKPLAYWRNERIVYSKASQLGDEEDDPDTTLVRDIYKLPLRQIKEVVHVPDNENWNTTRGKRGRRKNARKKQPPITVPLSPKSSEDESENVEPGTIPGSEWIKDSVLKLNVIENGQYVEQPVAYNQNGGEYIDITNGIVDSIDYKVSVLFNENQDLCSIAMLELPEAGEKQPVSMLTCNYIFNIVSGIVEVTLNDQVFVATRGCIFRVPSGNEYGFRNLGKGDAKLFFVQIRIAEIHELEEDFGGQEKEIEKVSEDIIDSATPSQTLVHNDDAIEDDDDEEEEEEEGNSNTSGGPPQTNALEDAIEDEDVPKEN</sequence>
<dbReference type="Pfam" id="PF15624">
    <property type="entry name" value="Mif2_N"/>
    <property type="match status" value="1"/>
</dbReference>
<dbReference type="RefSeq" id="XP_049180733.1">
    <property type="nucleotide sequence ID" value="XM_049323447.1"/>
</dbReference>
<feature type="compositionally biased region" description="Acidic residues" evidence="5">
    <location>
        <begin position="129"/>
        <end position="139"/>
    </location>
</feature>
<feature type="domain" description="Mif2/CENP-C cupin" evidence="6">
    <location>
        <begin position="545"/>
        <end position="630"/>
    </location>
</feature>
<dbReference type="GO" id="GO:0051455">
    <property type="term" value="P:spindle attachment to meiosis I kinetochore"/>
    <property type="evidence" value="ECO:0007669"/>
    <property type="project" value="TreeGrafter"/>
</dbReference>
<feature type="compositionally biased region" description="Basic and acidic residues" evidence="5">
    <location>
        <begin position="203"/>
        <end position="220"/>
    </location>
</feature>
<dbReference type="InterPro" id="IPR025974">
    <property type="entry name" value="Mif2/CENP-C_cupin"/>
</dbReference>
<dbReference type="AlphaFoldDB" id="A0AAI9SXM7"/>
<evidence type="ECO:0000256" key="4">
    <source>
        <dbReference type="ARBA" id="ARBA00023242"/>
    </source>
</evidence>
<dbReference type="CDD" id="cd06993">
    <property type="entry name" value="cupin_CENP-C_C"/>
    <property type="match status" value="1"/>
</dbReference>
<feature type="compositionally biased region" description="Basic residues" evidence="5">
    <location>
        <begin position="459"/>
        <end position="472"/>
    </location>
</feature>
<dbReference type="EMBL" id="JAHUZD010000071">
    <property type="protein sequence ID" value="KAI3404988.2"/>
    <property type="molecule type" value="Genomic_DNA"/>
</dbReference>
<evidence type="ECO:0000256" key="2">
    <source>
        <dbReference type="ARBA" id="ARBA00010291"/>
    </source>
</evidence>
<dbReference type="GO" id="GO:0005634">
    <property type="term" value="C:nucleus"/>
    <property type="evidence" value="ECO:0007669"/>
    <property type="project" value="UniProtKB-SubCell"/>
</dbReference>
<dbReference type="GO" id="GO:0051315">
    <property type="term" value="P:attachment of mitotic spindle microtubules to kinetochore"/>
    <property type="evidence" value="ECO:0007669"/>
    <property type="project" value="TreeGrafter"/>
</dbReference>
<evidence type="ECO:0000259" key="7">
    <source>
        <dbReference type="Pfam" id="PF15624"/>
    </source>
</evidence>
<dbReference type="InterPro" id="IPR028929">
    <property type="entry name" value="Mif2_N"/>
</dbReference>
<feature type="compositionally biased region" description="Low complexity" evidence="5">
    <location>
        <begin position="372"/>
        <end position="385"/>
    </location>
</feature>
<feature type="region of interest" description="Disordered" evidence="5">
    <location>
        <begin position="658"/>
        <end position="714"/>
    </location>
</feature>
<comment type="similarity">
    <text evidence="2">Belongs to the CENP-C/MIF2 family.</text>
</comment>
<feature type="region of interest" description="Disordered" evidence="5">
    <location>
        <begin position="49"/>
        <end position="69"/>
    </location>
</feature>
<feature type="region of interest" description="Disordered" evidence="5">
    <location>
        <begin position="85"/>
        <end position="104"/>
    </location>
</feature>
<feature type="compositionally biased region" description="Acidic residues" evidence="5">
    <location>
        <begin position="703"/>
        <end position="714"/>
    </location>
</feature>
<evidence type="ECO:0000256" key="5">
    <source>
        <dbReference type="SAM" id="MobiDB-lite"/>
    </source>
</evidence>
<proteinExistence type="inferred from homology"/>
<feature type="compositionally biased region" description="Acidic residues" evidence="5">
    <location>
        <begin position="673"/>
        <end position="687"/>
    </location>
</feature>
<evidence type="ECO:0000256" key="1">
    <source>
        <dbReference type="ARBA" id="ARBA00004123"/>
    </source>
</evidence>
<feature type="domain" description="Mif2 N-terminal" evidence="7">
    <location>
        <begin position="6"/>
        <end position="129"/>
    </location>
</feature>
<feature type="compositionally biased region" description="Polar residues" evidence="5">
    <location>
        <begin position="688"/>
        <end position="700"/>
    </location>
</feature>
<gene>
    <name evidence="8" type="ORF">KGF56_002239</name>
</gene>
<dbReference type="GO" id="GO:0051382">
    <property type="term" value="P:kinetochore assembly"/>
    <property type="evidence" value="ECO:0007669"/>
    <property type="project" value="InterPro"/>
</dbReference>
<feature type="region of interest" description="Disordered" evidence="5">
    <location>
        <begin position="451"/>
        <end position="495"/>
    </location>
</feature>
<evidence type="ECO:0000313" key="9">
    <source>
        <dbReference type="Proteomes" id="UP001202479"/>
    </source>
</evidence>
<dbReference type="GeneID" id="73379856"/>
<dbReference type="Gene3D" id="2.60.120.10">
    <property type="entry name" value="Jelly Rolls"/>
    <property type="match status" value="1"/>
</dbReference>